<feature type="compositionally biased region" description="Polar residues" evidence="2">
    <location>
        <begin position="863"/>
        <end position="877"/>
    </location>
</feature>
<feature type="compositionally biased region" description="Basic and acidic residues" evidence="2">
    <location>
        <begin position="905"/>
        <end position="931"/>
    </location>
</feature>
<evidence type="ECO:0000313" key="4">
    <source>
        <dbReference type="Proteomes" id="UP000001307"/>
    </source>
</evidence>
<keyword evidence="4" id="KW-1185">Reference proteome</keyword>
<dbReference type="EMBL" id="FN653023">
    <property type="protein sequence ID" value="CBY18002.1"/>
    <property type="molecule type" value="Genomic_DNA"/>
</dbReference>
<protein>
    <submittedName>
        <fullName evidence="3">Uncharacterized protein</fullName>
    </submittedName>
</protein>
<feature type="compositionally biased region" description="Basic residues" evidence="2">
    <location>
        <begin position="852"/>
        <end position="861"/>
    </location>
</feature>
<dbReference type="Proteomes" id="UP000001307">
    <property type="component" value="Unassembled WGS sequence"/>
</dbReference>
<evidence type="ECO:0000313" key="3">
    <source>
        <dbReference type="EMBL" id="CBY18002.1"/>
    </source>
</evidence>
<proteinExistence type="predicted"/>
<feature type="region of interest" description="Disordered" evidence="2">
    <location>
        <begin position="976"/>
        <end position="1027"/>
    </location>
</feature>
<evidence type="ECO:0000256" key="1">
    <source>
        <dbReference type="SAM" id="Coils"/>
    </source>
</evidence>
<gene>
    <name evidence="3" type="ORF">GSOID_T00017632001</name>
</gene>
<keyword evidence="1" id="KW-0175">Coiled coil</keyword>
<feature type="region of interest" description="Disordered" evidence="2">
    <location>
        <begin position="902"/>
        <end position="931"/>
    </location>
</feature>
<reference evidence="3" key="1">
    <citation type="journal article" date="2010" name="Science">
        <title>Plasticity of animal genome architecture unmasked by rapid evolution of a pelagic tunicate.</title>
        <authorList>
            <person name="Denoeud F."/>
            <person name="Henriet S."/>
            <person name="Mungpakdee S."/>
            <person name="Aury J.M."/>
            <person name="Da Silva C."/>
            <person name="Brinkmann H."/>
            <person name="Mikhaleva J."/>
            <person name="Olsen L.C."/>
            <person name="Jubin C."/>
            <person name="Canestro C."/>
            <person name="Bouquet J.M."/>
            <person name="Danks G."/>
            <person name="Poulain J."/>
            <person name="Campsteijn C."/>
            <person name="Adamski M."/>
            <person name="Cross I."/>
            <person name="Yadetie F."/>
            <person name="Muffato M."/>
            <person name="Louis A."/>
            <person name="Butcher S."/>
            <person name="Tsagkogeorga G."/>
            <person name="Konrad A."/>
            <person name="Singh S."/>
            <person name="Jensen M.F."/>
            <person name="Cong E.H."/>
            <person name="Eikeseth-Otteraa H."/>
            <person name="Noel B."/>
            <person name="Anthouard V."/>
            <person name="Porcel B.M."/>
            <person name="Kachouri-Lafond R."/>
            <person name="Nishino A."/>
            <person name="Ugolini M."/>
            <person name="Chourrout P."/>
            <person name="Nishida H."/>
            <person name="Aasland R."/>
            <person name="Huzurbazar S."/>
            <person name="Westhof E."/>
            <person name="Delsuc F."/>
            <person name="Lehrach H."/>
            <person name="Reinhardt R."/>
            <person name="Weissenbach J."/>
            <person name="Roy S.W."/>
            <person name="Artiguenave F."/>
            <person name="Postlethwait J.H."/>
            <person name="Manak J.R."/>
            <person name="Thompson E.M."/>
            <person name="Jaillon O."/>
            <person name="Du Pasquier L."/>
            <person name="Boudinot P."/>
            <person name="Liberles D.A."/>
            <person name="Volff J.N."/>
            <person name="Philippe H."/>
            <person name="Lenhard B."/>
            <person name="Roest Crollius H."/>
            <person name="Wincker P."/>
            <person name="Chourrout D."/>
        </authorList>
    </citation>
    <scope>NUCLEOTIDE SEQUENCE [LARGE SCALE GENOMIC DNA]</scope>
</reference>
<dbReference type="AlphaFoldDB" id="E4X2Z9"/>
<sequence>MTVTSATPATMKTKVGVSSNSPQIIYNGTSNAIVEQTAMQRLEDLNILNEQQERDLEEKCENRIKVGQFNSTAQEVKKYVENYRYRRLWFIGKGVYRVYLVCLAHTDPMAALKELWNMEKHIKNQFGPRQPPWRLDADDVGRILMVVIQDVPSIKKVVLTKKFHCPPDWPIMGAIATRPYKKLNDLMRGVFIVMISLIRSSTNQSCSGSVDLLMFALRIFCPLWSHSDGNNLADMLKYYKQTKEVNKDLDPTNVILLNFDAAMKSPKIREKVDSSTARVFCIAFLLARHVKKWESRHPQEIINLMAHPRTRYHELEMSTPTPTWNFALFAVCNQNEVAETMISLDNYGLLNWFLTFLSSPENGNRYNIISNFLNISVVRTIVLKSKMEFSIKFLDVLYNTISDFYINGKLNMEAKRKYYDKYVDISSKFLDRAMLQLDKLSTATNENFPGLKILKAAPDWLFKLDYLEGLSYGLIDLMADRRAQLMKLCLLRKTGFSRYYPNAAPVRVSLELFGDTKHKNNFGARYRFQSRLLGAFISSSVQSLQETVDPLISYLIKENTREDVPFLKALRFIQCCTKSRFAVRNEYSIDYKPFMAANFTHVCDISKDSTMNLALILQTILMAEDDCIEQLHVSGLEHLSELLGDCCFSWLNCEKCLINNTKTFDERNRIGIDAFGKMLNRLTKIRHHKGPGPHFHPFETTQAMMYAFMKKFWQFFEPLSLINYNELSNNNDNKNLFNETCHKYNILGKMIMVLHQPIYPALNQAVTKKVRELKVDEIFKGALEQFIFTMLNSTKIKAQPFTNFLRSRAQGKPNIITLHPGIRVVQINHVKAPIHAQGTPSIRPARPEPRKKMPKLTRKPHSPANSRVPTPANSSIVLSDDDYFPESEGVRVDMNNLGERKRTRFERQKERQEAFEKKREQDRMSSEKWKTRRKELAKARFGTLEKKGFKLPTAFQYKLMNTCLLDPLANREQMQEKSKEKICEKEKSPAKLKKEERKAEPESTQEFVFSPVVPRSTSPKVSSPETAPKLPVIRINGLNQTASLPSLTYTSPALKLT</sequence>
<organism evidence="3">
    <name type="scientific">Oikopleura dioica</name>
    <name type="common">Tunicate</name>
    <dbReference type="NCBI Taxonomy" id="34765"/>
    <lineage>
        <taxon>Eukaryota</taxon>
        <taxon>Metazoa</taxon>
        <taxon>Chordata</taxon>
        <taxon>Tunicata</taxon>
        <taxon>Appendicularia</taxon>
        <taxon>Copelata</taxon>
        <taxon>Oikopleuridae</taxon>
        <taxon>Oikopleura</taxon>
    </lineage>
</organism>
<dbReference type="InParanoid" id="E4X2Z9"/>
<accession>E4X2Z9</accession>
<feature type="coiled-coil region" evidence="1">
    <location>
        <begin position="35"/>
        <end position="62"/>
    </location>
</feature>
<feature type="compositionally biased region" description="Basic and acidic residues" evidence="2">
    <location>
        <begin position="976"/>
        <end position="1001"/>
    </location>
</feature>
<feature type="region of interest" description="Disordered" evidence="2">
    <location>
        <begin position="834"/>
        <end position="879"/>
    </location>
</feature>
<evidence type="ECO:0000256" key="2">
    <source>
        <dbReference type="SAM" id="MobiDB-lite"/>
    </source>
</evidence>
<feature type="compositionally biased region" description="Polar residues" evidence="2">
    <location>
        <begin position="1015"/>
        <end position="1025"/>
    </location>
</feature>
<name>E4X2Z9_OIKDI</name>